<dbReference type="InterPro" id="IPR015927">
    <property type="entry name" value="Peptidase_S24_S26A/B/C"/>
</dbReference>
<keyword evidence="7" id="KW-0805">Transcription regulation</keyword>
<dbReference type="NCBIfam" id="TIGR00498">
    <property type="entry name" value="lexA"/>
    <property type="match status" value="1"/>
</dbReference>
<dbReference type="AlphaFoldDB" id="A0A174WM59"/>
<protein>
    <submittedName>
        <fullName evidence="14">Repressor LexA</fullName>
    </submittedName>
</protein>
<dbReference type="EMBL" id="MAPZ01000016">
    <property type="protein sequence ID" value="OBY11095.1"/>
    <property type="molecule type" value="Genomic_DNA"/>
</dbReference>
<dbReference type="InterPro" id="IPR006197">
    <property type="entry name" value="Peptidase_S24_LexA"/>
</dbReference>
<dbReference type="GO" id="GO:0006281">
    <property type="term" value="P:DNA repair"/>
    <property type="evidence" value="ECO:0007669"/>
    <property type="project" value="UniProtKB-KW"/>
</dbReference>
<dbReference type="OrthoDB" id="9787585at2"/>
<dbReference type="Pfam" id="PF00717">
    <property type="entry name" value="Peptidase_S24"/>
    <property type="match status" value="1"/>
</dbReference>
<evidence type="ECO:0000256" key="9">
    <source>
        <dbReference type="ARBA" id="ARBA00023163"/>
    </source>
</evidence>
<dbReference type="InterPro" id="IPR036286">
    <property type="entry name" value="LexA/Signal_pep-like_sf"/>
</dbReference>
<keyword evidence="2" id="KW-0678">Repressor</keyword>
<accession>A0A174WM59</accession>
<evidence type="ECO:0000256" key="8">
    <source>
        <dbReference type="ARBA" id="ARBA00023125"/>
    </source>
</evidence>
<name>A0A174WM59_9CLOT</name>
<evidence type="ECO:0000256" key="4">
    <source>
        <dbReference type="ARBA" id="ARBA00022763"/>
    </source>
</evidence>
<keyword evidence="9" id="KW-0804">Transcription</keyword>
<keyword evidence="3" id="KW-0235">DNA replication</keyword>
<dbReference type="CDD" id="cd06529">
    <property type="entry name" value="S24_LexA-like"/>
    <property type="match status" value="1"/>
</dbReference>
<dbReference type="InterPro" id="IPR006200">
    <property type="entry name" value="LexA"/>
</dbReference>
<proteinExistence type="inferred from homology"/>
<keyword evidence="11" id="KW-0742">SOS response</keyword>
<dbReference type="GO" id="GO:0009432">
    <property type="term" value="P:SOS response"/>
    <property type="evidence" value="ECO:0007669"/>
    <property type="project" value="UniProtKB-KW"/>
</dbReference>
<dbReference type="RefSeq" id="WP_027097365.1">
    <property type="nucleotide sequence ID" value="NZ_CABJAZ010000004.1"/>
</dbReference>
<dbReference type="InterPro" id="IPR039418">
    <property type="entry name" value="LexA-like"/>
</dbReference>
<keyword evidence="10" id="KW-0234">DNA repair</keyword>
<evidence type="ECO:0000256" key="10">
    <source>
        <dbReference type="ARBA" id="ARBA00023204"/>
    </source>
</evidence>
<comment type="caution">
    <text evidence="14">The sequence shown here is derived from an EMBL/GenBank/DDBJ whole genome shotgun (WGS) entry which is preliminary data.</text>
</comment>
<dbReference type="GO" id="GO:0004252">
    <property type="term" value="F:serine-type endopeptidase activity"/>
    <property type="evidence" value="ECO:0007669"/>
    <property type="project" value="InterPro"/>
</dbReference>
<dbReference type="GO" id="GO:0045892">
    <property type="term" value="P:negative regulation of DNA-templated transcription"/>
    <property type="evidence" value="ECO:0007669"/>
    <property type="project" value="InterPro"/>
</dbReference>
<evidence type="ECO:0000256" key="1">
    <source>
        <dbReference type="ARBA" id="ARBA00007484"/>
    </source>
</evidence>
<evidence type="ECO:0000313" key="15">
    <source>
        <dbReference type="Proteomes" id="UP000092714"/>
    </source>
</evidence>
<dbReference type="Gene3D" id="3.40.50.300">
    <property type="entry name" value="P-loop containing nucleotide triphosphate hydrolases"/>
    <property type="match status" value="1"/>
</dbReference>
<dbReference type="Proteomes" id="UP000092714">
    <property type="component" value="Unassembled WGS sequence"/>
</dbReference>
<dbReference type="PRINTS" id="PR00726">
    <property type="entry name" value="LEXASERPTASE"/>
</dbReference>
<keyword evidence="8" id="KW-0238">DNA-binding</keyword>
<comment type="similarity">
    <text evidence="1 12">Belongs to the peptidase S24 family.</text>
</comment>
<sequence length="469" mass="54086">MKLLNIQNKFIEGKPCKNNIVKGRSNTGKTEAFLHRILNLVNNFAFEKEDKILFVQKEKGLLDKIESRFNKVKFNNNYKYISLLSSDVEPEFITLNELILKYSDGSVLAKQNERLEILKDGIKIGCFKRCNKLNSDNLYLILNEIKYMKNNNIKKAEEFMTLMGGPLKLRKNSPSRAEMFILYSYYNRILKEKGLVDEEDRIRLAIENIRKEDSGYVHLFVDNVEGLSKLELEFLLALYKDKSYGTITLGIDVDKGENIYSELVKKGRVYAKKVFGNNKKIYNFKVDVVEKNNRQAVNEEFNIKEKYKFFDLKHRRNFHFSIENTGFEEKILGELDEKYSDDELEQIPVFNNIAAGEPILISPEQQDTFNLPKYWVKGGNKKFILKVKGNSMIKANINDGDLVVIEQTQAPMNGDIVAVNIEGSATLKTLSLTKTTITLLPENDEYEPIVVTPDEEFYILGKAIGVIRK</sequence>
<dbReference type="PANTHER" id="PTHR33516">
    <property type="entry name" value="LEXA REPRESSOR"/>
    <property type="match status" value="1"/>
</dbReference>
<dbReference type="SUPFAM" id="SSF51306">
    <property type="entry name" value="LexA/Signal peptidase"/>
    <property type="match status" value="1"/>
</dbReference>
<dbReference type="Gene3D" id="2.10.109.10">
    <property type="entry name" value="Umud Fragment, subunit A"/>
    <property type="match status" value="1"/>
</dbReference>
<dbReference type="GO" id="GO:0006260">
    <property type="term" value="P:DNA replication"/>
    <property type="evidence" value="ECO:0007669"/>
    <property type="project" value="UniProtKB-KW"/>
</dbReference>
<feature type="domain" description="Peptidase S24/S26A/S26B/S26C" evidence="13">
    <location>
        <begin position="348"/>
        <end position="464"/>
    </location>
</feature>
<evidence type="ECO:0000259" key="13">
    <source>
        <dbReference type="Pfam" id="PF00717"/>
    </source>
</evidence>
<keyword evidence="4" id="KW-0227">DNA damage</keyword>
<evidence type="ECO:0000256" key="5">
    <source>
        <dbReference type="ARBA" id="ARBA00022801"/>
    </source>
</evidence>
<keyword evidence="6 12" id="KW-0068">Autocatalytic cleavage</keyword>
<keyword evidence="15" id="KW-1185">Reference proteome</keyword>
<dbReference type="InterPro" id="IPR050077">
    <property type="entry name" value="LexA_repressor"/>
</dbReference>
<dbReference type="GeneID" id="42775201"/>
<evidence type="ECO:0000256" key="3">
    <source>
        <dbReference type="ARBA" id="ARBA00022705"/>
    </source>
</evidence>
<evidence type="ECO:0000256" key="7">
    <source>
        <dbReference type="ARBA" id="ARBA00023015"/>
    </source>
</evidence>
<reference evidence="14 15" key="1">
    <citation type="submission" date="2016-06" db="EMBL/GenBank/DDBJ databases">
        <authorList>
            <person name="Kjaerup R.B."/>
            <person name="Dalgaard T.S."/>
            <person name="Juul-Madsen H.R."/>
        </authorList>
    </citation>
    <scope>NUCLEOTIDE SEQUENCE [LARGE SCALE GENOMIC DNA]</scope>
    <source>
        <strain evidence="14 15">373-A1</strain>
    </source>
</reference>
<dbReference type="SUPFAM" id="SSF52540">
    <property type="entry name" value="P-loop containing nucleoside triphosphate hydrolases"/>
    <property type="match status" value="1"/>
</dbReference>
<evidence type="ECO:0000256" key="2">
    <source>
        <dbReference type="ARBA" id="ARBA00022491"/>
    </source>
</evidence>
<organism evidence="14 15">
    <name type="scientific">Clostridium paraputrificum</name>
    <dbReference type="NCBI Taxonomy" id="29363"/>
    <lineage>
        <taxon>Bacteria</taxon>
        <taxon>Bacillati</taxon>
        <taxon>Bacillota</taxon>
        <taxon>Clostridia</taxon>
        <taxon>Eubacteriales</taxon>
        <taxon>Clostridiaceae</taxon>
        <taxon>Clostridium</taxon>
    </lineage>
</organism>
<evidence type="ECO:0000313" key="14">
    <source>
        <dbReference type="EMBL" id="OBY11095.1"/>
    </source>
</evidence>
<gene>
    <name evidence="14" type="ORF">CP373A1_06255</name>
</gene>
<dbReference type="PANTHER" id="PTHR33516:SF2">
    <property type="entry name" value="LEXA REPRESSOR-RELATED"/>
    <property type="match status" value="1"/>
</dbReference>
<evidence type="ECO:0000256" key="11">
    <source>
        <dbReference type="ARBA" id="ARBA00023236"/>
    </source>
</evidence>
<evidence type="ECO:0000256" key="6">
    <source>
        <dbReference type="ARBA" id="ARBA00022813"/>
    </source>
</evidence>
<dbReference type="GO" id="GO:0003677">
    <property type="term" value="F:DNA binding"/>
    <property type="evidence" value="ECO:0007669"/>
    <property type="project" value="UniProtKB-KW"/>
</dbReference>
<dbReference type="InterPro" id="IPR027417">
    <property type="entry name" value="P-loop_NTPase"/>
</dbReference>
<evidence type="ECO:0000256" key="12">
    <source>
        <dbReference type="RuleBase" id="RU003991"/>
    </source>
</evidence>
<dbReference type="eggNOG" id="COG1974">
    <property type="taxonomic scope" value="Bacteria"/>
</dbReference>
<keyword evidence="5 12" id="KW-0378">Hydrolase</keyword>